<reference evidence="2 3" key="1">
    <citation type="submission" date="2018-08" db="EMBL/GenBank/DDBJ databases">
        <title>Recombination of ecologically and evolutionarily significant loci maintains genetic cohesion in the Pseudomonas syringae species complex.</title>
        <authorList>
            <person name="Dillon M."/>
            <person name="Thakur S."/>
            <person name="Almeida R.N.D."/>
            <person name="Weir B.S."/>
            <person name="Guttman D.S."/>
        </authorList>
    </citation>
    <scope>NUCLEOTIDE SEQUENCE [LARGE SCALE GENOMIC DNA]</scope>
    <source>
        <strain evidence="2 3">ICMP 12341</strain>
    </source>
</reference>
<accession>A0A3M3JJ39</accession>
<organism evidence="2 3">
    <name type="scientific">Pseudomonas syringae pv. coriandricola</name>
    <dbReference type="NCBI Taxonomy" id="264453"/>
    <lineage>
        <taxon>Bacteria</taxon>
        <taxon>Pseudomonadati</taxon>
        <taxon>Pseudomonadota</taxon>
        <taxon>Gammaproteobacteria</taxon>
        <taxon>Pseudomonadales</taxon>
        <taxon>Pseudomonadaceae</taxon>
        <taxon>Pseudomonas</taxon>
    </lineage>
</organism>
<sequence>MEADHDNKQKIQKAKGGKKFVSKAREFIHTREGLKSVVKYLISESIYLKEQGIIQRLPTELTGLVALPFPYVYHGQPNYQQKLEEYSYAVADAMIEEWDKHATPAERKQLAHNQNLKGSTDAERSEIMKAYYVYDHFLTISPEEAGRLSEKEQVKLLLGMREEFTKLFTREKEDNYMTFPVPHVKIEDGVYKSHLHIPMLSKSFDGKNLDLNNSKLRMFWALVHLENSPQFSQYLDKTNTLAAQERFIPPSEKEYKAFQSMMRKVFKSPSPEAQKKAMAEHNVSIIANPNPESSKDALLVKWGDKTYNLKYCAGSGKFGKKELVRAINLFNDEKQAPDEMKKAEHIRHYKTKNLMADVVEILKNPDHKSFTDLNAALEAHNVFLIPNLTKTGTVQGFSVYLADTDTEVSMSKLGISFKKDLPIDLNDPATIDAIRAVREANRHRKTKATRKDPGLLPEPDIELSGSQWKKAFSYKKKFMYDYAGIPEYMADNGGQFGITLKNYLTFDRGVFYDKRFQRQAIVVREYTPDSLKTSLTSESPAAARALAQMYLENGYSTVVITSHGTTRKAQNIWREASMLGLKVEGYTPTPDDEQWLKVELQKKALTVRESNLRAITAYKATGQDFDIKTVSNQWKSVERSPIAYAFVDLLKAGLDPLMVMNPPKKSKHKALPADPETKEPADLTTQYHRILELVRTECPTRLEQAQKALDRFKPHDVIQEEAAKVKPVVPVTPVAPVLPVTPPALPAEASRPTPSPAPVAIPAPAKPETEADIVRRLINEAKATDKAELDRKTNAEDLKVTKPKSK</sequence>
<proteinExistence type="predicted"/>
<name>A0A3M3JJ39_9PSED</name>
<evidence type="ECO:0000313" key="2">
    <source>
        <dbReference type="EMBL" id="RMN10874.1"/>
    </source>
</evidence>
<dbReference type="Proteomes" id="UP000271468">
    <property type="component" value="Unassembled WGS sequence"/>
</dbReference>
<protein>
    <submittedName>
        <fullName evidence="2">Uncharacterized protein</fullName>
    </submittedName>
</protein>
<feature type="compositionally biased region" description="Pro residues" evidence="1">
    <location>
        <begin position="753"/>
        <end position="765"/>
    </location>
</feature>
<gene>
    <name evidence="2" type="ORF">ALQ65_01005</name>
</gene>
<feature type="region of interest" description="Disordered" evidence="1">
    <location>
        <begin position="745"/>
        <end position="806"/>
    </location>
</feature>
<evidence type="ECO:0000256" key="1">
    <source>
        <dbReference type="SAM" id="MobiDB-lite"/>
    </source>
</evidence>
<feature type="compositionally biased region" description="Basic and acidic residues" evidence="1">
    <location>
        <begin position="767"/>
        <end position="800"/>
    </location>
</feature>
<evidence type="ECO:0000313" key="3">
    <source>
        <dbReference type="Proteomes" id="UP000271468"/>
    </source>
</evidence>
<comment type="caution">
    <text evidence="2">The sequence shown here is derived from an EMBL/GenBank/DDBJ whole genome shotgun (WGS) entry which is preliminary data.</text>
</comment>
<dbReference type="AlphaFoldDB" id="A0A3M3JJ39"/>
<dbReference type="EMBL" id="RBOV01000227">
    <property type="protein sequence ID" value="RMN10874.1"/>
    <property type="molecule type" value="Genomic_DNA"/>
</dbReference>